<evidence type="ECO:0000256" key="3">
    <source>
        <dbReference type="ARBA" id="ARBA00004665"/>
    </source>
</evidence>
<organism evidence="13 14">
    <name type="scientific">Enterobacter rongchengensis</name>
    <dbReference type="NCBI Taxonomy" id="3030999"/>
    <lineage>
        <taxon>Bacteria</taxon>
        <taxon>Pseudomonadati</taxon>
        <taxon>Pseudomonadota</taxon>
        <taxon>Gammaproteobacteria</taxon>
        <taxon>Enterobacterales</taxon>
        <taxon>Enterobacteriaceae</taxon>
        <taxon>Enterobacter</taxon>
    </lineage>
</organism>
<keyword evidence="14" id="KW-1185">Reference proteome</keyword>
<dbReference type="EC" id="2.7.7.65" evidence="4"/>
<dbReference type="PANTHER" id="PTHR45138">
    <property type="entry name" value="REGULATORY COMPONENTS OF SENSORY TRANSDUCTION SYSTEM"/>
    <property type="match status" value="1"/>
</dbReference>
<dbReference type="InterPro" id="IPR033479">
    <property type="entry name" value="dCache_1"/>
</dbReference>
<protein>
    <recommendedName>
        <fullName evidence="4">diguanylate cyclase</fullName>
        <ecNumber evidence="4">2.7.7.65</ecNumber>
    </recommendedName>
</protein>
<dbReference type="RefSeq" id="WP_080351110.1">
    <property type="nucleotide sequence ID" value="NZ_CBCYLN010000006.1"/>
</dbReference>
<reference evidence="13 14" key="1">
    <citation type="submission" date="2023-06" db="EMBL/GenBank/DDBJ databases">
        <title>Genome characterization of Enterobacterales and Pseudomonas spp isolates with different phenotypes to cefepime-taniborbactam.</title>
        <authorList>
            <person name="Hernandez-Garcia M."/>
            <person name="Garcia-Castillo M."/>
            <person name="Ruiz-Garbajosa P."/>
            <person name="Canton R."/>
        </authorList>
    </citation>
    <scope>NUCLEOTIDE SEQUENCE [LARGE SCALE GENOMIC DNA]</scope>
    <source>
        <strain evidence="13 14">A003</strain>
    </source>
</reference>
<evidence type="ECO:0000256" key="10">
    <source>
        <dbReference type="ARBA" id="ARBA00034247"/>
    </source>
</evidence>
<comment type="pathway">
    <text evidence="3">Purine metabolism; 3',5'-cyclic di-GMP biosynthesis.</text>
</comment>
<keyword evidence="9 11" id="KW-0472">Membrane</keyword>
<dbReference type="InterPro" id="IPR000160">
    <property type="entry name" value="GGDEF_dom"/>
</dbReference>
<evidence type="ECO:0000256" key="5">
    <source>
        <dbReference type="ARBA" id="ARBA00022475"/>
    </source>
</evidence>
<dbReference type="Gene3D" id="3.30.450.20">
    <property type="entry name" value="PAS domain"/>
    <property type="match status" value="2"/>
</dbReference>
<evidence type="ECO:0000313" key="13">
    <source>
        <dbReference type="EMBL" id="MEZ4050304.1"/>
    </source>
</evidence>
<feature type="transmembrane region" description="Helical" evidence="11">
    <location>
        <begin position="12"/>
        <end position="34"/>
    </location>
</feature>
<dbReference type="InterPro" id="IPR050469">
    <property type="entry name" value="Diguanylate_Cyclase"/>
</dbReference>
<evidence type="ECO:0000313" key="14">
    <source>
        <dbReference type="Proteomes" id="UP001567731"/>
    </source>
</evidence>
<dbReference type="Pfam" id="PF02743">
    <property type="entry name" value="dCache_1"/>
    <property type="match status" value="1"/>
</dbReference>
<proteinExistence type="predicted"/>
<dbReference type="InterPro" id="IPR029787">
    <property type="entry name" value="Nucleotide_cyclase"/>
</dbReference>
<evidence type="ECO:0000256" key="1">
    <source>
        <dbReference type="ARBA" id="ARBA00001946"/>
    </source>
</evidence>
<comment type="cofactor">
    <cofactor evidence="1">
        <name>Mg(2+)</name>
        <dbReference type="ChEBI" id="CHEBI:18420"/>
    </cofactor>
</comment>
<dbReference type="CDD" id="cd01949">
    <property type="entry name" value="GGDEF"/>
    <property type="match status" value="1"/>
</dbReference>
<evidence type="ECO:0000256" key="8">
    <source>
        <dbReference type="ARBA" id="ARBA00023134"/>
    </source>
</evidence>
<evidence type="ECO:0000256" key="6">
    <source>
        <dbReference type="ARBA" id="ARBA00022692"/>
    </source>
</evidence>
<feature type="domain" description="GGDEF" evidence="12">
    <location>
        <begin position="373"/>
        <end position="501"/>
    </location>
</feature>
<evidence type="ECO:0000259" key="12">
    <source>
        <dbReference type="PROSITE" id="PS50887"/>
    </source>
</evidence>
<evidence type="ECO:0000256" key="9">
    <source>
        <dbReference type="ARBA" id="ARBA00023136"/>
    </source>
</evidence>
<keyword evidence="6 11" id="KW-0812">Transmembrane</keyword>
<evidence type="ECO:0000256" key="2">
    <source>
        <dbReference type="ARBA" id="ARBA00004651"/>
    </source>
</evidence>
<name>A0ABV4J9R3_9ENTR</name>
<feature type="transmembrane region" description="Helical" evidence="11">
    <location>
        <begin position="275"/>
        <end position="301"/>
    </location>
</feature>
<comment type="caution">
    <text evidence="13">The sequence shown here is derived from an EMBL/GenBank/DDBJ whole genome shotgun (WGS) entry which is preliminary data.</text>
</comment>
<dbReference type="GO" id="GO:0052621">
    <property type="term" value="F:diguanylate cyclase activity"/>
    <property type="evidence" value="ECO:0007669"/>
    <property type="project" value="UniProtKB-EC"/>
</dbReference>
<dbReference type="Gene3D" id="3.30.70.270">
    <property type="match status" value="1"/>
</dbReference>
<dbReference type="Pfam" id="PF00990">
    <property type="entry name" value="GGDEF"/>
    <property type="match status" value="1"/>
</dbReference>
<keyword evidence="8" id="KW-0342">GTP-binding</keyword>
<keyword evidence="13" id="KW-0808">Transferase</keyword>
<evidence type="ECO:0000256" key="4">
    <source>
        <dbReference type="ARBA" id="ARBA00012528"/>
    </source>
</evidence>
<dbReference type="InterPro" id="IPR043128">
    <property type="entry name" value="Rev_trsase/Diguanyl_cyclase"/>
</dbReference>
<dbReference type="SUPFAM" id="SSF55073">
    <property type="entry name" value="Nucleotide cyclase"/>
    <property type="match status" value="1"/>
</dbReference>
<sequence length="501" mass="56172">MIERLNFRRPLNISFSVIAVAIILIGIAVGISQWTTAQEACKKQNRIYLGNIAAFLDKYLDGYENIVREMTRIAADRHTFDKQDENDLALRSWMIERLRIMPDALSIIHVSNNGHYIRLPYVPLNIGEKKAWDPRKEPWFTLAVEDSDEAHYSVSRDPFANDEHVITISLPIINSTDGANTGVLALNLDLKKSTEIFNTALPPMKSRTFVMDRHGELVINPGYPFDAGTLKAIALNAREYRGDFVMNNRYYTYRTVGSQSWLVVHEVEESVLGDIAFRLCASAVLGTLAALIVVLFCWWSARAALNAIFMHIAASIRSGDINPSSVEELIFEEIHSSQQRQTLIAHEALTDGLTGLKNRRAFDADAARLSANPQALLAMIDIDNFKSINDTWGHTVGDRVLKIVADLGSRLRGLENISLYRYGGEEIAVLFQEISPEKAQSFLEKWRIAVNTRSFREKDLKVSFSAGLCRMGGAPLSETLASADRRLYQAKKNGKNRIVVG</sequence>
<accession>A0ABV4J9R3</accession>
<keyword evidence="8" id="KW-0547">Nucleotide-binding</keyword>
<evidence type="ECO:0000256" key="7">
    <source>
        <dbReference type="ARBA" id="ARBA00022989"/>
    </source>
</evidence>
<evidence type="ECO:0000256" key="11">
    <source>
        <dbReference type="SAM" id="Phobius"/>
    </source>
</evidence>
<comment type="catalytic activity">
    <reaction evidence="10">
        <text>2 GTP = 3',3'-c-di-GMP + 2 diphosphate</text>
        <dbReference type="Rhea" id="RHEA:24898"/>
        <dbReference type="ChEBI" id="CHEBI:33019"/>
        <dbReference type="ChEBI" id="CHEBI:37565"/>
        <dbReference type="ChEBI" id="CHEBI:58805"/>
        <dbReference type="EC" id="2.7.7.65"/>
    </reaction>
</comment>
<keyword evidence="7 11" id="KW-1133">Transmembrane helix</keyword>
<gene>
    <name evidence="13" type="ORF">QVM81_01755</name>
</gene>
<keyword evidence="5" id="KW-1003">Cell membrane</keyword>
<dbReference type="CDD" id="cd18773">
    <property type="entry name" value="PDC1_HK_sensor"/>
    <property type="match status" value="1"/>
</dbReference>
<comment type="subcellular location">
    <subcellularLocation>
        <location evidence="2">Cell membrane</location>
        <topology evidence="2">Multi-pass membrane protein</topology>
    </subcellularLocation>
</comment>
<keyword evidence="13" id="KW-0548">Nucleotidyltransferase</keyword>
<dbReference type="Proteomes" id="UP001567731">
    <property type="component" value="Unassembled WGS sequence"/>
</dbReference>
<dbReference type="EMBL" id="JAUEHC010000003">
    <property type="protein sequence ID" value="MEZ4050304.1"/>
    <property type="molecule type" value="Genomic_DNA"/>
</dbReference>
<dbReference type="PANTHER" id="PTHR45138:SF9">
    <property type="entry name" value="DIGUANYLATE CYCLASE DGCM-RELATED"/>
    <property type="match status" value="1"/>
</dbReference>
<dbReference type="SMART" id="SM00267">
    <property type="entry name" value="GGDEF"/>
    <property type="match status" value="1"/>
</dbReference>
<dbReference type="NCBIfam" id="TIGR00254">
    <property type="entry name" value="GGDEF"/>
    <property type="match status" value="1"/>
</dbReference>
<dbReference type="PROSITE" id="PS50887">
    <property type="entry name" value="GGDEF"/>
    <property type="match status" value="1"/>
</dbReference>